<accession>A0ABN9V068</accession>
<protein>
    <submittedName>
        <fullName evidence="2">Uncharacterized protein</fullName>
    </submittedName>
</protein>
<comment type="caution">
    <text evidence="2">The sequence shown here is derived from an EMBL/GenBank/DDBJ whole genome shotgun (WGS) entry which is preliminary data.</text>
</comment>
<feature type="non-terminal residue" evidence="2">
    <location>
        <position position="1"/>
    </location>
</feature>
<sequence length="65" mass="7579">SAPRREGDRHVFVGILWFLFIGLMFFAQHTTCDAYFIPAINVFTDKMKASERVWLRRCRAGPLMS</sequence>
<organism evidence="2 3">
    <name type="scientific">Prorocentrum cordatum</name>
    <dbReference type="NCBI Taxonomy" id="2364126"/>
    <lineage>
        <taxon>Eukaryota</taxon>
        <taxon>Sar</taxon>
        <taxon>Alveolata</taxon>
        <taxon>Dinophyceae</taxon>
        <taxon>Prorocentrales</taxon>
        <taxon>Prorocentraceae</taxon>
        <taxon>Prorocentrum</taxon>
    </lineage>
</organism>
<gene>
    <name evidence="2" type="ORF">PCOR1329_LOCUS53336</name>
</gene>
<evidence type="ECO:0000313" key="3">
    <source>
        <dbReference type="Proteomes" id="UP001189429"/>
    </source>
</evidence>
<dbReference type="Proteomes" id="UP001189429">
    <property type="component" value="Unassembled WGS sequence"/>
</dbReference>
<dbReference type="EMBL" id="CAUYUJ010016502">
    <property type="protein sequence ID" value="CAK0865955.1"/>
    <property type="molecule type" value="Genomic_DNA"/>
</dbReference>
<keyword evidence="3" id="KW-1185">Reference proteome</keyword>
<keyword evidence="1" id="KW-1133">Transmembrane helix</keyword>
<evidence type="ECO:0000313" key="2">
    <source>
        <dbReference type="EMBL" id="CAK0865955.1"/>
    </source>
</evidence>
<reference evidence="2" key="1">
    <citation type="submission" date="2023-10" db="EMBL/GenBank/DDBJ databases">
        <authorList>
            <person name="Chen Y."/>
            <person name="Shah S."/>
            <person name="Dougan E. K."/>
            <person name="Thang M."/>
            <person name="Chan C."/>
        </authorList>
    </citation>
    <scope>NUCLEOTIDE SEQUENCE [LARGE SCALE GENOMIC DNA]</scope>
</reference>
<keyword evidence="1" id="KW-0472">Membrane</keyword>
<name>A0ABN9V068_9DINO</name>
<keyword evidence="1" id="KW-0812">Transmembrane</keyword>
<evidence type="ECO:0000256" key="1">
    <source>
        <dbReference type="SAM" id="Phobius"/>
    </source>
</evidence>
<feature type="transmembrane region" description="Helical" evidence="1">
    <location>
        <begin position="12"/>
        <end position="29"/>
    </location>
</feature>
<proteinExistence type="predicted"/>